<organism evidence="2 3">
    <name type="scientific">Paludibacterium purpuratum</name>
    <dbReference type="NCBI Taxonomy" id="1144873"/>
    <lineage>
        <taxon>Bacteria</taxon>
        <taxon>Pseudomonadati</taxon>
        <taxon>Pseudomonadota</taxon>
        <taxon>Betaproteobacteria</taxon>
        <taxon>Neisseriales</taxon>
        <taxon>Chromobacteriaceae</taxon>
        <taxon>Paludibacterium</taxon>
    </lineage>
</organism>
<reference evidence="2 3" key="1">
    <citation type="submission" date="2019-03" db="EMBL/GenBank/DDBJ databases">
        <title>Genomic Encyclopedia of Type Strains, Phase III (KMG-III): the genomes of soil and plant-associated and newly described type strains.</title>
        <authorList>
            <person name="Whitman W."/>
        </authorList>
    </citation>
    <scope>NUCLEOTIDE SEQUENCE [LARGE SCALE GENOMIC DNA]</scope>
    <source>
        <strain evidence="2 3">CECT 8976</strain>
    </source>
</reference>
<dbReference type="PANTHER" id="PTHR36573:SF1">
    <property type="entry name" value="INTERMEMBRANE PHOSPHOLIPID TRANSPORT SYSTEM BINDING PROTEIN MLAC"/>
    <property type="match status" value="1"/>
</dbReference>
<dbReference type="InterPro" id="IPR042245">
    <property type="entry name" value="Tgt2/MlaC_sf"/>
</dbReference>
<gene>
    <name evidence="2" type="ORF">DFP86_1239</name>
</gene>
<keyword evidence="1" id="KW-0732">Signal</keyword>
<dbReference type="Proteomes" id="UP000295611">
    <property type="component" value="Unassembled WGS sequence"/>
</dbReference>
<dbReference type="Gene3D" id="3.10.450.710">
    <property type="entry name" value="Tgt2/MlaC"/>
    <property type="match status" value="1"/>
</dbReference>
<sequence>MKKLLFTLLSLLILATPVLARADASPVDFVRENSKQVLDVLKTENGRNTRKIRDQIETMVIPKFDFKRMTAFAVGKNWRVATPGQQDELTNQFQTLLIRVYASTMTRYRNAQIDVKPNAVLNNNGAEATVRTEVTLPNSGNSQKPISVDYTLYKTSQGWRVYNVSVEGASLVTAYRSQFDTEVRTNGVDGLIKSLKDKNAKLASQGSGA</sequence>
<feature type="signal peptide" evidence="1">
    <location>
        <begin position="1"/>
        <end position="20"/>
    </location>
</feature>
<protein>
    <submittedName>
        <fullName evidence="2">Phospholipid transport system substrate-binding protein</fullName>
    </submittedName>
</protein>
<keyword evidence="3" id="KW-1185">Reference proteome</keyword>
<dbReference type="OrthoDB" id="9798905at2"/>
<dbReference type="PANTHER" id="PTHR36573">
    <property type="entry name" value="INTERMEMBRANE PHOSPHOLIPID TRANSPORT SYSTEM BINDING PROTEIN MLAC"/>
    <property type="match status" value="1"/>
</dbReference>
<evidence type="ECO:0000256" key="1">
    <source>
        <dbReference type="SAM" id="SignalP"/>
    </source>
</evidence>
<dbReference type="RefSeq" id="WP_133684254.1">
    <property type="nucleotide sequence ID" value="NZ_SNZP01000023.1"/>
</dbReference>
<evidence type="ECO:0000313" key="2">
    <source>
        <dbReference type="EMBL" id="TDR70545.1"/>
    </source>
</evidence>
<dbReference type="AlphaFoldDB" id="A0A4R7AW83"/>
<comment type="caution">
    <text evidence="2">The sequence shown here is derived from an EMBL/GenBank/DDBJ whole genome shotgun (WGS) entry which is preliminary data.</text>
</comment>
<evidence type="ECO:0000313" key="3">
    <source>
        <dbReference type="Proteomes" id="UP000295611"/>
    </source>
</evidence>
<proteinExistence type="predicted"/>
<name>A0A4R7AW83_9NEIS</name>
<feature type="chain" id="PRO_5020681431" evidence="1">
    <location>
        <begin position="21"/>
        <end position="209"/>
    </location>
</feature>
<dbReference type="Pfam" id="PF05494">
    <property type="entry name" value="MlaC"/>
    <property type="match status" value="1"/>
</dbReference>
<dbReference type="InterPro" id="IPR008869">
    <property type="entry name" value="MlaC/ttg2D"/>
</dbReference>
<dbReference type="EMBL" id="SNZP01000023">
    <property type="protein sequence ID" value="TDR70545.1"/>
    <property type="molecule type" value="Genomic_DNA"/>
</dbReference>
<accession>A0A4R7AW83</accession>
<dbReference type="PIRSF" id="PIRSF004649">
    <property type="entry name" value="MlaC"/>
    <property type="match status" value="1"/>
</dbReference>